<accession>A0A9W6IV64</accession>
<reference evidence="2 3" key="2">
    <citation type="submission" date="2021-01" db="EMBL/GenBank/DDBJ databases">
        <title>Genomic Encyclopedia of Type Strains, Phase IV (KMG-IV): sequencing the most valuable type-strain genomes for metagenomic binning, comparative biology and taxonomic classification.</title>
        <authorList>
            <person name="Goeker M."/>
        </authorList>
    </citation>
    <scope>NUCLEOTIDE SEQUENCE [LARGE SCALE GENOMIC DNA]</scope>
    <source>
        <strain evidence="2 3">DSM 6130</strain>
    </source>
</reference>
<dbReference type="AlphaFoldDB" id="A0A9W6IV64"/>
<protein>
    <submittedName>
        <fullName evidence="2">Sarcosine oxidase subunit gamma</fullName>
        <ecNumber evidence="2">1.5.3.1</ecNumber>
    </submittedName>
</protein>
<evidence type="ECO:0000313" key="3">
    <source>
        <dbReference type="Proteomes" id="UP000758856"/>
    </source>
</evidence>
<dbReference type="EMBL" id="BSFF01000002">
    <property type="protein sequence ID" value="GLK56197.1"/>
    <property type="molecule type" value="Genomic_DNA"/>
</dbReference>
<reference evidence="1" key="1">
    <citation type="journal article" date="2014" name="Int. J. Syst. Evol. Microbiol.">
        <title>Complete genome sequence of Corynebacterium casei LMG S-19264T (=DSM 44701T), isolated from a smear-ripened cheese.</title>
        <authorList>
            <consortium name="US DOE Joint Genome Institute (JGI-PGF)"/>
            <person name="Walter F."/>
            <person name="Albersmeier A."/>
            <person name="Kalinowski J."/>
            <person name="Ruckert C."/>
        </authorList>
    </citation>
    <scope>NUCLEOTIDE SEQUENCE</scope>
    <source>
        <strain evidence="1">VKM B-1606</strain>
    </source>
</reference>
<dbReference type="Proteomes" id="UP000758856">
    <property type="component" value="Unassembled WGS sequence"/>
</dbReference>
<dbReference type="InterPro" id="IPR007375">
    <property type="entry name" value="SoxG"/>
</dbReference>
<evidence type="ECO:0000313" key="4">
    <source>
        <dbReference type="Proteomes" id="UP001143400"/>
    </source>
</evidence>
<keyword evidence="3" id="KW-1185">Reference proteome</keyword>
<dbReference type="Pfam" id="PF04268">
    <property type="entry name" value="SoxG"/>
    <property type="match status" value="1"/>
</dbReference>
<dbReference type="EMBL" id="JAFBCY010000001">
    <property type="protein sequence ID" value="MBM7850901.1"/>
    <property type="molecule type" value="Genomic_DNA"/>
</dbReference>
<keyword evidence="2" id="KW-0560">Oxidoreductase</keyword>
<comment type="caution">
    <text evidence="1">The sequence shown here is derived from an EMBL/GenBank/DDBJ whole genome shotgun (WGS) entry which is preliminary data.</text>
</comment>
<dbReference type="SUPFAM" id="SSF103025">
    <property type="entry name" value="Folate-binding domain"/>
    <property type="match status" value="1"/>
</dbReference>
<proteinExistence type="predicted"/>
<evidence type="ECO:0000313" key="1">
    <source>
        <dbReference type="EMBL" id="GLK56197.1"/>
    </source>
</evidence>
<dbReference type="Gene3D" id="3.30.70.1520">
    <property type="entry name" value="Heterotetrameric sarcosine oxidase"/>
    <property type="match status" value="1"/>
</dbReference>
<gene>
    <name evidence="1" type="ORF">GCM10008170_22160</name>
    <name evidence="2" type="ORF">JOD31_001113</name>
</gene>
<reference evidence="1" key="3">
    <citation type="submission" date="2023-01" db="EMBL/GenBank/DDBJ databases">
        <authorList>
            <person name="Sun Q."/>
            <person name="Evtushenko L."/>
        </authorList>
    </citation>
    <scope>NUCLEOTIDE SEQUENCE</scope>
    <source>
        <strain evidence="1">VKM B-1606</strain>
    </source>
</reference>
<organism evidence="1 4">
    <name type="scientific">Methylopila capsulata</name>
    <dbReference type="NCBI Taxonomy" id="61654"/>
    <lineage>
        <taxon>Bacteria</taxon>
        <taxon>Pseudomonadati</taxon>
        <taxon>Pseudomonadota</taxon>
        <taxon>Alphaproteobacteria</taxon>
        <taxon>Hyphomicrobiales</taxon>
        <taxon>Methylopilaceae</taxon>
        <taxon>Methylopila</taxon>
    </lineage>
</organism>
<dbReference type="GO" id="GO:0008115">
    <property type="term" value="F:sarcosine oxidase activity"/>
    <property type="evidence" value="ECO:0007669"/>
    <property type="project" value="UniProtKB-EC"/>
</dbReference>
<dbReference type="InterPro" id="IPR027266">
    <property type="entry name" value="TrmE/GcvT-like"/>
</dbReference>
<name>A0A9W6IV64_9HYPH</name>
<dbReference type="Gene3D" id="3.30.1360.120">
    <property type="entry name" value="Probable tRNA modification gtpase trme, domain 1"/>
    <property type="match status" value="1"/>
</dbReference>
<sequence>MAEPLVARSAFRPHVAPLASPTGVAGVTLREAEGLTLASVAAFRGREAELADAVRAAYGIELPAGPKRVASGDVAFVGAGPGKWLAVSSGATDFAGLPAAVADQSDGRTVVRVSGPRARETLATLTAIDLHPRAFGVGDAALTHAASISIHLWQVVDAPTYEIAVFRTFAATFWRWMVEAAQSRGVEARHGG</sequence>
<dbReference type="EC" id="1.5.3.1" evidence="2"/>
<evidence type="ECO:0000313" key="2">
    <source>
        <dbReference type="EMBL" id="MBM7850901.1"/>
    </source>
</evidence>
<dbReference type="Proteomes" id="UP001143400">
    <property type="component" value="Unassembled WGS sequence"/>
</dbReference>
<dbReference type="RefSeq" id="WP_204949266.1">
    <property type="nucleotide sequence ID" value="NZ_BSFF01000002.1"/>
</dbReference>